<dbReference type="SMART" id="SM00849">
    <property type="entry name" value="Lactamase_B"/>
    <property type="match status" value="1"/>
</dbReference>
<dbReference type="PANTHER" id="PTHR42951:SF20">
    <property type="entry name" value="BETA LACTAMASE"/>
    <property type="match status" value="1"/>
</dbReference>
<protein>
    <submittedName>
        <fullName evidence="2">MBL fold metallo-hydrolase</fullName>
    </submittedName>
</protein>
<dbReference type="SUPFAM" id="SSF56281">
    <property type="entry name" value="Metallo-hydrolase/oxidoreductase"/>
    <property type="match status" value="1"/>
</dbReference>
<dbReference type="Pfam" id="PF00753">
    <property type="entry name" value="Lactamase_B"/>
    <property type="match status" value="1"/>
</dbReference>
<evidence type="ECO:0000313" key="2">
    <source>
        <dbReference type="EMBL" id="MBS4214434.1"/>
    </source>
</evidence>
<sequence length="270" mass="30334">MNGEFYSKHFDLEKVGEGVYAAIAKEGGGAVGNAGFVDLGDQTIVFDTFNTPQAAEDLKRAAERETARPVTWVVNSHFHGDHIRGNQVFKESTIISSQITYEKMRDIHPARIEQQKRGISELTQYIQTLKEQLDRNHDHELANKISFLMEVEASLPSLELTLPQQRLNDFMVFIGTKRSAKLFTLGGGHSYCDAMLLIPEEKVLFMGDLLFVQTPPTYFEESNSQQWMEILEIVENLDFTIAVPGHGPVGTKNDVRSMKTMHGDGSRVSK</sequence>
<proteinExistence type="predicted"/>
<dbReference type="Gene3D" id="3.60.15.10">
    <property type="entry name" value="Ribonuclease Z/Hydroxyacylglutathione hydrolase-like"/>
    <property type="match status" value="1"/>
</dbReference>
<dbReference type="AlphaFoldDB" id="A0A942UBR9"/>
<dbReference type="InterPro" id="IPR050855">
    <property type="entry name" value="NDM-1-like"/>
</dbReference>
<feature type="domain" description="Metallo-beta-lactamase" evidence="1">
    <location>
        <begin position="31"/>
        <end position="246"/>
    </location>
</feature>
<dbReference type="Proteomes" id="UP000679749">
    <property type="component" value="Unassembled WGS sequence"/>
</dbReference>
<comment type="caution">
    <text evidence="2">The sequence shown here is derived from an EMBL/GenBank/DDBJ whole genome shotgun (WGS) entry which is preliminary data.</text>
</comment>
<dbReference type="InterPro" id="IPR001279">
    <property type="entry name" value="Metallo-B-lactamas"/>
</dbReference>
<organism evidence="2 3">
    <name type="scientific">Neobacillus rhizophilus</name>
    <dbReference type="NCBI Taxonomy" id="2833579"/>
    <lineage>
        <taxon>Bacteria</taxon>
        <taxon>Bacillati</taxon>
        <taxon>Bacillota</taxon>
        <taxon>Bacilli</taxon>
        <taxon>Bacillales</taxon>
        <taxon>Bacillaceae</taxon>
        <taxon>Neobacillus</taxon>
    </lineage>
</organism>
<dbReference type="EMBL" id="JAGYPF010000004">
    <property type="protein sequence ID" value="MBS4214434.1"/>
    <property type="molecule type" value="Genomic_DNA"/>
</dbReference>
<evidence type="ECO:0000313" key="3">
    <source>
        <dbReference type="Proteomes" id="UP000679749"/>
    </source>
</evidence>
<dbReference type="InterPro" id="IPR036866">
    <property type="entry name" value="RibonucZ/Hydroxyglut_hydro"/>
</dbReference>
<reference evidence="2" key="1">
    <citation type="submission" date="2021-05" db="EMBL/GenBank/DDBJ databases">
        <title>Novel Bacillus species.</title>
        <authorList>
            <person name="Liu G."/>
        </authorList>
    </citation>
    <scope>NUCLEOTIDE SEQUENCE</scope>
    <source>
        <strain evidence="2">FJAT-49825</strain>
    </source>
</reference>
<dbReference type="CDD" id="cd16282">
    <property type="entry name" value="metallo-hydrolase-like_MBL-fold"/>
    <property type="match status" value="1"/>
</dbReference>
<evidence type="ECO:0000259" key="1">
    <source>
        <dbReference type="SMART" id="SM00849"/>
    </source>
</evidence>
<dbReference type="PANTHER" id="PTHR42951">
    <property type="entry name" value="METALLO-BETA-LACTAMASE DOMAIN-CONTAINING"/>
    <property type="match status" value="1"/>
</dbReference>
<accession>A0A942UBR9</accession>
<name>A0A942UBR9_9BACI</name>
<gene>
    <name evidence="2" type="ORF">KHA99_18465</name>
</gene>
<dbReference type="RefSeq" id="WP_213118973.1">
    <property type="nucleotide sequence ID" value="NZ_JAGYPF010000004.1"/>
</dbReference>
<keyword evidence="3" id="KW-1185">Reference proteome</keyword>